<dbReference type="RefSeq" id="WP_187242390.1">
    <property type="nucleotide sequence ID" value="NZ_BAAAOK010000015.1"/>
</dbReference>
<dbReference type="InterPro" id="IPR041916">
    <property type="entry name" value="Anti_sigma_zinc_sf"/>
</dbReference>
<dbReference type="InterPro" id="IPR027383">
    <property type="entry name" value="Znf_put"/>
</dbReference>
<feature type="transmembrane region" description="Helical" evidence="3">
    <location>
        <begin position="88"/>
        <end position="109"/>
    </location>
</feature>
<dbReference type="EMBL" id="JABVEC010000004">
    <property type="protein sequence ID" value="MBC6465384.1"/>
    <property type="molecule type" value="Genomic_DNA"/>
</dbReference>
<evidence type="ECO:0000313" key="6">
    <source>
        <dbReference type="Proteomes" id="UP000805614"/>
    </source>
</evidence>
<evidence type="ECO:0000259" key="4">
    <source>
        <dbReference type="Pfam" id="PF13490"/>
    </source>
</evidence>
<protein>
    <submittedName>
        <fullName evidence="5">Zf-HC2 domain-containing protein</fullName>
    </submittedName>
</protein>
<evidence type="ECO:0000256" key="3">
    <source>
        <dbReference type="SAM" id="Phobius"/>
    </source>
</evidence>
<name>A0ABR7LKT7_9ACTN</name>
<keyword evidence="3" id="KW-0472">Membrane</keyword>
<sequence>MNGRVEHTDVAAYSLGLLEEEDKRAFELHLLQCPACREELRGLRGISTLMHGLDKRLATPTPAQGTDDLHVLLRRCSETRRRHSRQRWLVAAAMLIVLPVGGGLAWSALNPSDPGTGGRGATASPRAAELLSSGERFTGTSPTDVTATVAVEGKAWGTGVTLQVTGVQGPLLCRLVALDHAGGEETVMSWQVAAPGDRTAAQAGPLVISGSVATARDQINRFEIRASDGEVLSTVPVQ</sequence>
<keyword evidence="1" id="KW-0805">Transcription regulation</keyword>
<keyword evidence="6" id="KW-1185">Reference proteome</keyword>
<accession>A0ABR7LKT7</accession>
<keyword evidence="3" id="KW-1133">Transmembrane helix</keyword>
<dbReference type="Gene3D" id="1.10.10.1320">
    <property type="entry name" value="Anti-sigma factor, zinc-finger domain"/>
    <property type="match status" value="1"/>
</dbReference>
<reference evidence="5 6" key="1">
    <citation type="submission" date="2020-06" db="EMBL/GenBank/DDBJ databases">
        <title>Actinomadura xiongansis sp. nov., isolated from soil of Baiyangdian.</title>
        <authorList>
            <person name="Zhang X."/>
        </authorList>
    </citation>
    <scope>NUCLEOTIDE SEQUENCE [LARGE SCALE GENOMIC DNA]</scope>
    <source>
        <strain evidence="5 6">HBUM206468</strain>
    </source>
</reference>
<evidence type="ECO:0000256" key="1">
    <source>
        <dbReference type="ARBA" id="ARBA00023015"/>
    </source>
</evidence>
<proteinExistence type="predicted"/>
<comment type="caution">
    <text evidence="5">The sequence shown here is derived from an EMBL/GenBank/DDBJ whole genome shotgun (WGS) entry which is preliminary data.</text>
</comment>
<feature type="domain" description="Putative zinc-finger" evidence="4">
    <location>
        <begin position="16"/>
        <end position="37"/>
    </location>
</feature>
<gene>
    <name evidence="5" type="ORF">HKK74_07745</name>
</gene>
<dbReference type="Pfam" id="PF13490">
    <property type="entry name" value="zf-HC2"/>
    <property type="match status" value="1"/>
</dbReference>
<organism evidence="5 6">
    <name type="scientific">Actinomadura alba</name>
    <dbReference type="NCBI Taxonomy" id="406431"/>
    <lineage>
        <taxon>Bacteria</taxon>
        <taxon>Bacillati</taxon>
        <taxon>Actinomycetota</taxon>
        <taxon>Actinomycetes</taxon>
        <taxon>Streptosporangiales</taxon>
        <taxon>Thermomonosporaceae</taxon>
        <taxon>Actinomadura</taxon>
    </lineage>
</organism>
<evidence type="ECO:0000313" key="5">
    <source>
        <dbReference type="EMBL" id="MBC6465384.1"/>
    </source>
</evidence>
<evidence type="ECO:0000256" key="2">
    <source>
        <dbReference type="ARBA" id="ARBA00023163"/>
    </source>
</evidence>
<dbReference type="Proteomes" id="UP000805614">
    <property type="component" value="Unassembled WGS sequence"/>
</dbReference>
<keyword evidence="3" id="KW-0812">Transmembrane</keyword>
<keyword evidence="2" id="KW-0804">Transcription</keyword>